<dbReference type="Pfam" id="PF07568">
    <property type="entry name" value="HisKA_2"/>
    <property type="match status" value="1"/>
</dbReference>
<keyword evidence="4" id="KW-0808">Transferase</keyword>
<dbReference type="InterPro" id="IPR011495">
    <property type="entry name" value="Sig_transdc_His_kin_sub2_dim/P"/>
</dbReference>
<comment type="catalytic activity">
    <reaction evidence="1">
        <text>ATP + protein L-histidine = ADP + protein N-phospho-L-histidine.</text>
        <dbReference type="EC" id="2.7.13.3"/>
    </reaction>
</comment>
<evidence type="ECO:0000313" key="12">
    <source>
        <dbReference type="Proteomes" id="UP000094969"/>
    </source>
</evidence>
<dbReference type="PANTHER" id="PTHR41523">
    <property type="entry name" value="TWO-COMPONENT SYSTEM SENSOR PROTEIN"/>
    <property type="match status" value="1"/>
</dbReference>
<keyword evidence="7" id="KW-0067">ATP-binding</keyword>
<dbReference type="KEGG" id="bvv:BHK69_05770"/>
<keyword evidence="9" id="KW-0472">Membrane</keyword>
<organism evidence="11 12">
    <name type="scientific">Bosea vaviloviae</name>
    <dbReference type="NCBI Taxonomy" id="1526658"/>
    <lineage>
        <taxon>Bacteria</taxon>
        <taxon>Pseudomonadati</taxon>
        <taxon>Pseudomonadota</taxon>
        <taxon>Alphaproteobacteria</taxon>
        <taxon>Hyphomicrobiales</taxon>
        <taxon>Boseaceae</taxon>
        <taxon>Bosea</taxon>
    </lineage>
</organism>
<protein>
    <recommendedName>
        <fullName evidence="2">histidine kinase</fullName>
        <ecNumber evidence="2">2.7.13.3</ecNumber>
    </recommendedName>
</protein>
<dbReference type="EMBL" id="CP017147">
    <property type="protein sequence ID" value="AOO80045.1"/>
    <property type="molecule type" value="Genomic_DNA"/>
</dbReference>
<evidence type="ECO:0000256" key="4">
    <source>
        <dbReference type="ARBA" id="ARBA00022679"/>
    </source>
</evidence>
<evidence type="ECO:0000256" key="5">
    <source>
        <dbReference type="ARBA" id="ARBA00022741"/>
    </source>
</evidence>
<keyword evidence="3" id="KW-0597">Phosphoprotein</keyword>
<evidence type="ECO:0000256" key="8">
    <source>
        <dbReference type="SAM" id="MobiDB-lite"/>
    </source>
</evidence>
<dbReference type="EC" id="2.7.13.3" evidence="2"/>
<dbReference type="AlphaFoldDB" id="A0A1D7TY47"/>
<dbReference type="Proteomes" id="UP000094969">
    <property type="component" value="Chromosome"/>
</dbReference>
<evidence type="ECO:0000256" key="2">
    <source>
        <dbReference type="ARBA" id="ARBA00012438"/>
    </source>
</evidence>
<reference evidence="11 12" key="1">
    <citation type="journal article" date="2015" name="Antonie Van Leeuwenhoek">
        <title>Bosea vaviloviae sp. nov., a new species of slow-growing rhizobia isolated from nodules of the relict species Vavilovia formosa (Stev.) Fed.</title>
        <authorList>
            <person name="Safronova V.I."/>
            <person name="Kuznetsova I.G."/>
            <person name="Sazanova A.L."/>
            <person name="Kimeklis A.K."/>
            <person name="Belimov A.A."/>
            <person name="Andronov E.E."/>
            <person name="Pinaev A.G."/>
            <person name="Chizhevskaya E.P."/>
            <person name="Pukhaev A.R."/>
            <person name="Popov K.P."/>
            <person name="Willems A."/>
            <person name="Tikhonovich I.A."/>
        </authorList>
    </citation>
    <scope>NUCLEOTIDE SEQUENCE [LARGE SCALE GENOMIC DNA]</scope>
    <source>
        <strain evidence="11 12">Vaf18</strain>
    </source>
</reference>
<evidence type="ECO:0000256" key="1">
    <source>
        <dbReference type="ARBA" id="ARBA00000085"/>
    </source>
</evidence>
<sequence length="551" mass="59823">MRLARFKTVRGRLLALLIGIALPIAGLTAITAVTTYQTVTAAIRTSQMRTAEDYAVRTRVWYRGALRSLLAGGSALALNGRESSECGKVGGQTLARIAGYRAIHILPQGGDACAFSLDPEVSAADLAAAAAMLRAKPPVQTWAGAEFAQARYDHVTLGGKRYLAVYARSDDAGSPMREGLLLVDPELLDQVFDLGDGEPGLVVALAGRDGDIIVSRGTVQPDDASWLPARDPASLSKEPSQTQSRAGVSRVYASRIVTDPDFYIVASFDDALGQAARTQFLVLLLAPLLTLALLCVVYLRAIDKHCVRWLRGIEAAARTRSTLTTARAVIADDMPSDIRSVAEAFNVMVEEQEVRQRKLQTALDDNRFLVRELHHRVKNSLQVVQSYIGLTKRDYRGEARMALADAECRVHVLSAAYRFTLADGEMQPVRVDLFVDDVVTMISNLLRRRDQWVTSTVNTRASLSVDRIIPLGFLIVDVMSRALRSTPGVSIQISVSDIDDGTIEIAIEADREIAHSEPPKLFAGLVTQIEAVQAAAPEGSRLGAWRVAHSA</sequence>
<evidence type="ECO:0000256" key="9">
    <source>
        <dbReference type="SAM" id="Phobius"/>
    </source>
</evidence>
<dbReference type="PANTHER" id="PTHR41523:SF8">
    <property type="entry name" value="ETHYLENE RESPONSE SENSOR PROTEIN"/>
    <property type="match status" value="1"/>
</dbReference>
<keyword evidence="9" id="KW-1133">Transmembrane helix</keyword>
<feature type="region of interest" description="Disordered" evidence="8">
    <location>
        <begin position="223"/>
        <end position="242"/>
    </location>
</feature>
<keyword evidence="12" id="KW-1185">Reference proteome</keyword>
<evidence type="ECO:0000259" key="10">
    <source>
        <dbReference type="Pfam" id="PF07568"/>
    </source>
</evidence>
<evidence type="ECO:0000256" key="3">
    <source>
        <dbReference type="ARBA" id="ARBA00022553"/>
    </source>
</evidence>
<gene>
    <name evidence="11" type="ORF">BHK69_05770</name>
</gene>
<evidence type="ECO:0000256" key="6">
    <source>
        <dbReference type="ARBA" id="ARBA00022777"/>
    </source>
</evidence>
<dbReference type="RefSeq" id="WP_069689266.1">
    <property type="nucleotide sequence ID" value="NZ_CP017147.1"/>
</dbReference>
<proteinExistence type="predicted"/>
<accession>A0A1D7TY47</accession>
<dbReference type="GO" id="GO:0005524">
    <property type="term" value="F:ATP binding"/>
    <property type="evidence" value="ECO:0007669"/>
    <property type="project" value="UniProtKB-KW"/>
</dbReference>
<evidence type="ECO:0000313" key="11">
    <source>
        <dbReference type="EMBL" id="AOO80045.1"/>
    </source>
</evidence>
<keyword evidence="9" id="KW-0812">Transmembrane</keyword>
<dbReference type="OrthoDB" id="9767435at2"/>
<feature type="transmembrane region" description="Helical" evidence="9">
    <location>
        <begin position="280"/>
        <end position="301"/>
    </location>
</feature>
<dbReference type="GO" id="GO:0004673">
    <property type="term" value="F:protein histidine kinase activity"/>
    <property type="evidence" value="ECO:0007669"/>
    <property type="project" value="UniProtKB-EC"/>
</dbReference>
<evidence type="ECO:0000256" key="7">
    <source>
        <dbReference type="ARBA" id="ARBA00022840"/>
    </source>
</evidence>
<keyword evidence="6" id="KW-0418">Kinase</keyword>
<dbReference type="STRING" id="1526658.BHK69_05770"/>
<keyword evidence="5" id="KW-0547">Nucleotide-binding</keyword>
<name>A0A1D7TY47_9HYPH</name>
<feature type="domain" description="Signal transduction histidine kinase subgroup 2 dimerisation and phosphoacceptor" evidence="10">
    <location>
        <begin position="372"/>
        <end position="444"/>
    </location>
</feature>